<name>A0ACB7TG68_HYAAI</name>
<proteinExistence type="predicted"/>
<gene>
    <name evidence="1" type="ORF">HPB50_007253</name>
</gene>
<protein>
    <submittedName>
        <fullName evidence="1">Uncharacterized protein</fullName>
    </submittedName>
</protein>
<reference evidence="1" key="1">
    <citation type="submission" date="2020-05" db="EMBL/GenBank/DDBJ databases">
        <title>Large-scale comparative analyses of tick genomes elucidate their genetic diversity and vector capacities.</title>
        <authorList>
            <person name="Jia N."/>
            <person name="Wang J."/>
            <person name="Shi W."/>
            <person name="Du L."/>
            <person name="Sun Y."/>
            <person name="Zhan W."/>
            <person name="Jiang J."/>
            <person name="Wang Q."/>
            <person name="Zhang B."/>
            <person name="Ji P."/>
            <person name="Sakyi L.B."/>
            <person name="Cui X."/>
            <person name="Yuan T."/>
            <person name="Jiang B."/>
            <person name="Yang W."/>
            <person name="Lam T.T.-Y."/>
            <person name="Chang Q."/>
            <person name="Ding S."/>
            <person name="Wang X."/>
            <person name="Zhu J."/>
            <person name="Ruan X."/>
            <person name="Zhao L."/>
            <person name="Wei J."/>
            <person name="Que T."/>
            <person name="Du C."/>
            <person name="Cheng J."/>
            <person name="Dai P."/>
            <person name="Han X."/>
            <person name="Huang E."/>
            <person name="Gao Y."/>
            <person name="Liu J."/>
            <person name="Shao H."/>
            <person name="Ye R."/>
            <person name="Li L."/>
            <person name="Wei W."/>
            <person name="Wang X."/>
            <person name="Wang C."/>
            <person name="Yang T."/>
            <person name="Huo Q."/>
            <person name="Li W."/>
            <person name="Guo W."/>
            <person name="Chen H."/>
            <person name="Zhou L."/>
            <person name="Ni X."/>
            <person name="Tian J."/>
            <person name="Zhou Y."/>
            <person name="Sheng Y."/>
            <person name="Liu T."/>
            <person name="Pan Y."/>
            <person name="Xia L."/>
            <person name="Li J."/>
            <person name="Zhao F."/>
            <person name="Cao W."/>
        </authorList>
    </citation>
    <scope>NUCLEOTIDE SEQUENCE</scope>
    <source>
        <strain evidence="1">Hyas-2018</strain>
    </source>
</reference>
<dbReference type="Proteomes" id="UP000821845">
    <property type="component" value="Chromosome 1"/>
</dbReference>
<evidence type="ECO:0000313" key="1">
    <source>
        <dbReference type="EMBL" id="KAH6945108.1"/>
    </source>
</evidence>
<accession>A0ACB7TG68</accession>
<comment type="caution">
    <text evidence="1">The sequence shown here is derived from an EMBL/GenBank/DDBJ whole genome shotgun (WGS) entry which is preliminary data.</text>
</comment>
<dbReference type="EMBL" id="CM023481">
    <property type="protein sequence ID" value="KAH6945108.1"/>
    <property type="molecule type" value="Genomic_DNA"/>
</dbReference>
<sequence>MPSCGGGRTVEHVVFLTDAGHGVCAGRSTSLCANWPHPALDASHEGVVYPQPTVIEMGSFNPTENASTKHT</sequence>
<keyword evidence="2" id="KW-1185">Reference proteome</keyword>
<evidence type="ECO:0000313" key="2">
    <source>
        <dbReference type="Proteomes" id="UP000821845"/>
    </source>
</evidence>
<organism evidence="1 2">
    <name type="scientific">Hyalomma asiaticum</name>
    <name type="common">Tick</name>
    <dbReference type="NCBI Taxonomy" id="266040"/>
    <lineage>
        <taxon>Eukaryota</taxon>
        <taxon>Metazoa</taxon>
        <taxon>Ecdysozoa</taxon>
        <taxon>Arthropoda</taxon>
        <taxon>Chelicerata</taxon>
        <taxon>Arachnida</taxon>
        <taxon>Acari</taxon>
        <taxon>Parasitiformes</taxon>
        <taxon>Ixodida</taxon>
        <taxon>Ixodoidea</taxon>
        <taxon>Ixodidae</taxon>
        <taxon>Hyalomminae</taxon>
        <taxon>Hyalomma</taxon>
    </lineage>
</organism>